<keyword evidence="1" id="KW-1133">Transmembrane helix</keyword>
<gene>
    <name evidence="2" type="ordered locus">Deipr_0337</name>
</gene>
<dbReference type="RefSeq" id="WP_013614116.1">
    <property type="nucleotide sequence ID" value="NC_015161.1"/>
</dbReference>
<dbReference type="HOGENOM" id="CLU_2329096_0_0_0"/>
<keyword evidence="1" id="KW-0472">Membrane</keyword>
<evidence type="ECO:0000256" key="1">
    <source>
        <dbReference type="SAM" id="Phobius"/>
    </source>
</evidence>
<keyword evidence="1" id="KW-0812">Transmembrane</keyword>
<organism evidence="2 3">
    <name type="scientific">Deinococcus proteolyticus (strain ATCC 35074 / DSM 20540 / JCM 6276 / NBRC 101906 / NCIMB 13154 / VKM Ac-1939 / CCM 2703 / MRP)</name>
    <dbReference type="NCBI Taxonomy" id="693977"/>
    <lineage>
        <taxon>Bacteria</taxon>
        <taxon>Thermotogati</taxon>
        <taxon>Deinococcota</taxon>
        <taxon>Deinococci</taxon>
        <taxon>Deinococcales</taxon>
        <taxon>Deinococcaceae</taxon>
        <taxon>Deinococcus</taxon>
    </lineage>
</organism>
<dbReference type="KEGG" id="dpt:Deipr_0337"/>
<dbReference type="Proteomes" id="UP000007718">
    <property type="component" value="Chromosome"/>
</dbReference>
<accession>F0RJG6</accession>
<protein>
    <submittedName>
        <fullName evidence="2">Uncharacterized protein</fullName>
    </submittedName>
</protein>
<dbReference type="AlphaFoldDB" id="F0RJG6"/>
<reference evidence="3" key="1">
    <citation type="submission" date="2011-02" db="EMBL/GenBank/DDBJ databases">
        <title>The complete sequence of chromosome of Deinococcus proteolyticus DSM 20540.</title>
        <authorList>
            <consortium name="US DOE Joint Genome Institute (JGI-PGF)"/>
            <person name="Lucas S."/>
            <person name="Copeland A."/>
            <person name="Lapidus A."/>
            <person name="Bruce D."/>
            <person name="Goodwin L."/>
            <person name="Pitluck S."/>
            <person name="Kyrpides N."/>
            <person name="Mavromatis K."/>
            <person name="Pagani I."/>
            <person name="Ivanova N."/>
            <person name="Ovchinnikova G."/>
            <person name="Zeytun A."/>
            <person name="Detter J.C."/>
            <person name="Han C."/>
            <person name="Land M."/>
            <person name="Hauser L."/>
            <person name="Markowitz V."/>
            <person name="Cheng J.-F."/>
            <person name="Hugenholtz P."/>
            <person name="Woyke T."/>
            <person name="Wu D."/>
            <person name="Pukall R."/>
            <person name="Steenblock K."/>
            <person name="Brambilla E."/>
            <person name="Klenk H.-P."/>
            <person name="Eisen J.A."/>
        </authorList>
    </citation>
    <scope>NUCLEOTIDE SEQUENCE [LARGE SCALE GENOMIC DNA]</scope>
    <source>
        <strain evidence="3">ATCC 35074 / DSM 20540 / JCM 6276 / NBRC 101906 / NCIMB 13154 / VKM Ac-1939 / CCM 2703 / MRP</strain>
    </source>
</reference>
<evidence type="ECO:0000313" key="2">
    <source>
        <dbReference type="EMBL" id="ADY25507.1"/>
    </source>
</evidence>
<dbReference type="STRING" id="693977.Deipr_0337"/>
<reference evidence="2 3" key="2">
    <citation type="journal article" date="2012" name="Stand. Genomic Sci.">
        <title>Complete genome sequence of the orange-red pigmented, radioresistant Deinococcus proteolyticus type strain (MRP(T)).</title>
        <authorList>
            <person name="Copeland A."/>
            <person name="Zeytun A."/>
            <person name="Yassawong M."/>
            <person name="Nolan M."/>
            <person name="Lucas S."/>
            <person name="Hammon N."/>
            <person name="Deshpande S."/>
            <person name="Cheng J.F."/>
            <person name="Han C."/>
            <person name="Tapia R."/>
            <person name="Goodwin L.A."/>
            <person name="Pitluck S."/>
            <person name="Mavromatis K."/>
            <person name="Liolios K."/>
            <person name="Pagani I."/>
            <person name="Ivanova N."/>
            <person name="Mikhailova N."/>
            <person name="Pati A."/>
            <person name="Chen A."/>
            <person name="Palaniappan K."/>
            <person name="Land M."/>
            <person name="Hauser L."/>
            <person name="Jeffries C.D."/>
            <person name="Brambilla E.M."/>
            <person name="Rohde M."/>
            <person name="Sikorski J."/>
            <person name="Pukall R."/>
            <person name="Goker M."/>
            <person name="Detter J.C."/>
            <person name="Woyke T."/>
            <person name="Bristow J."/>
            <person name="Eisen J.A."/>
            <person name="Markowitz V."/>
            <person name="Hugenholtz P."/>
            <person name="Kyrpides N.C."/>
            <person name="Klenk H.P."/>
            <person name="Lapidus A."/>
        </authorList>
    </citation>
    <scope>NUCLEOTIDE SEQUENCE [LARGE SCALE GENOMIC DNA]</scope>
    <source>
        <strain evidence="3">ATCC 35074 / DSM 20540 / JCM 6276 / NBRC 101906 / NCIMB 13154 / VKM Ac-1939 / CCM 2703 / MRP</strain>
    </source>
</reference>
<dbReference type="EMBL" id="CP002536">
    <property type="protein sequence ID" value="ADY25507.1"/>
    <property type="molecule type" value="Genomic_DNA"/>
</dbReference>
<feature type="transmembrane region" description="Helical" evidence="1">
    <location>
        <begin position="32"/>
        <end position="50"/>
    </location>
</feature>
<proteinExistence type="predicted"/>
<feature type="transmembrane region" description="Helical" evidence="1">
    <location>
        <begin position="56"/>
        <end position="77"/>
    </location>
</feature>
<name>F0RJG6_DEIPM</name>
<sequence>MDAVNELAFWLVWMGAATTLGRLHGPHAGSNWFAGAAAFGFLSAALLWFISDRYLVPAHLVTWFFPALLYWVLLACGERLRRAPGQRGRQLCSSHCRC</sequence>
<keyword evidence="3" id="KW-1185">Reference proteome</keyword>
<evidence type="ECO:0000313" key="3">
    <source>
        <dbReference type="Proteomes" id="UP000007718"/>
    </source>
</evidence>